<gene>
    <name evidence="1" type="ORF">O181_005251</name>
</gene>
<dbReference type="EMBL" id="AVOT02001067">
    <property type="protein sequence ID" value="MBW0465536.1"/>
    <property type="molecule type" value="Genomic_DNA"/>
</dbReference>
<evidence type="ECO:0000313" key="1">
    <source>
        <dbReference type="EMBL" id="MBW0465536.1"/>
    </source>
</evidence>
<dbReference type="Proteomes" id="UP000765509">
    <property type="component" value="Unassembled WGS sequence"/>
</dbReference>
<organism evidence="1 2">
    <name type="scientific">Austropuccinia psidii MF-1</name>
    <dbReference type="NCBI Taxonomy" id="1389203"/>
    <lineage>
        <taxon>Eukaryota</taxon>
        <taxon>Fungi</taxon>
        <taxon>Dikarya</taxon>
        <taxon>Basidiomycota</taxon>
        <taxon>Pucciniomycotina</taxon>
        <taxon>Pucciniomycetes</taxon>
        <taxon>Pucciniales</taxon>
        <taxon>Sphaerophragmiaceae</taxon>
        <taxon>Austropuccinia</taxon>
    </lineage>
</organism>
<keyword evidence="2" id="KW-1185">Reference proteome</keyword>
<sequence>MKQVPEEEFPTEDSESYSIGDAIIKHSDDVQDPKKEFLVEYQEETQLETQDIRLKAGMPQDTADKSLCKHIQGAQTLLVTPTRGMAYIHGTDTKITVCIDNAQHPLIIDSGAHCSIVAREYLDSHFPN</sequence>
<reference evidence="1" key="1">
    <citation type="submission" date="2021-03" db="EMBL/GenBank/DDBJ databases">
        <title>Draft genome sequence of rust myrtle Austropuccinia psidii MF-1, a brazilian biotype.</title>
        <authorList>
            <person name="Quecine M.C."/>
            <person name="Pachon D.M.R."/>
            <person name="Bonatelli M.L."/>
            <person name="Correr F.H."/>
            <person name="Franceschini L.M."/>
            <person name="Leite T.F."/>
            <person name="Margarido G.R.A."/>
            <person name="Almeida C.A."/>
            <person name="Ferrarezi J.A."/>
            <person name="Labate C.A."/>
        </authorList>
    </citation>
    <scope>NUCLEOTIDE SEQUENCE</scope>
    <source>
        <strain evidence="1">MF-1</strain>
    </source>
</reference>
<accession>A0A9Q3GFR1</accession>
<dbReference type="AlphaFoldDB" id="A0A9Q3GFR1"/>
<protein>
    <submittedName>
        <fullName evidence="1">Uncharacterized protein</fullName>
    </submittedName>
</protein>
<evidence type="ECO:0000313" key="2">
    <source>
        <dbReference type="Proteomes" id="UP000765509"/>
    </source>
</evidence>
<comment type="caution">
    <text evidence="1">The sequence shown here is derived from an EMBL/GenBank/DDBJ whole genome shotgun (WGS) entry which is preliminary data.</text>
</comment>
<name>A0A9Q3GFR1_9BASI</name>
<proteinExistence type="predicted"/>